<evidence type="ECO:0000259" key="12">
    <source>
        <dbReference type="Pfam" id="PF12693"/>
    </source>
</evidence>
<gene>
    <name evidence="13" type="ORF">K6753_09445</name>
</gene>
<dbReference type="Pfam" id="PF05134">
    <property type="entry name" value="T2SSL"/>
    <property type="match status" value="1"/>
</dbReference>
<evidence type="ECO:0000259" key="11">
    <source>
        <dbReference type="Pfam" id="PF05134"/>
    </source>
</evidence>
<keyword evidence="6" id="KW-0812">Transmembrane</keyword>
<name>A0ABS7T7A5_9GAMM</name>
<keyword evidence="7 10" id="KW-0653">Protein transport</keyword>
<dbReference type="EMBL" id="JAINZW010000004">
    <property type="protein sequence ID" value="MBZ4039759.1"/>
    <property type="molecule type" value="Genomic_DNA"/>
</dbReference>
<protein>
    <recommendedName>
        <fullName evidence="10">Type II secretion system protein L</fullName>
        <shortName evidence="10">T2SS protein L</shortName>
    </recommendedName>
</protein>
<organism evidence="13 14">
    <name type="scientific">Novilysobacter selenitireducens</name>
    <dbReference type="NCBI Taxonomy" id="2872639"/>
    <lineage>
        <taxon>Bacteria</taxon>
        <taxon>Pseudomonadati</taxon>
        <taxon>Pseudomonadota</taxon>
        <taxon>Gammaproteobacteria</taxon>
        <taxon>Lysobacterales</taxon>
        <taxon>Lysobacteraceae</taxon>
        <taxon>Novilysobacter</taxon>
    </lineage>
</organism>
<evidence type="ECO:0000256" key="7">
    <source>
        <dbReference type="ARBA" id="ARBA00022927"/>
    </source>
</evidence>
<comment type="caution">
    <text evidence="13">The sequence shown here is derived from an EMBL/GenBank/DDBJ whole genome shotgun (WGS) entry which is preliminary data.</text>
</comment>
<keyword evidence="14" id="KW-1185">Reference proteome</keyword>
<dbReference type="InterPro" id="IPR007812">
    <property type="entry name" value="T2SS_protein-GspL"/>
</dbReference>
<dbReference type="NCBIfam" id="TIGR01709">
    <property type="entry name" value="typeII_sec_gspL"/>
    <property type="match status" value="1"/>
</dbReference>
<evidence type="ECO:0000313" key="13">
    <source>
        <dbReference type="EMBL" id="MBZ4039759.1"/>
    </source>
</evidence>
<evidence type="ECO:0000313" key="14">
    <source>
        <dbReference type="Proteomes" id="UP001430954"/>
    </source>
</evidence>
<accession>A0ABS7T7A5</accession>
<feature type="domain" description="GspL periplasmic" evidence="12">
    <location>
        <begin position="224"/>
        <end position="368"/>
    </location>
</feature>
<reference evidence="13 14" key="1">
    <citation type="submission" date="2021-09" db="EMBL/GenBank/DDBJ databases">
        <title>Lysobacter sp. 13A isolated from the river sediment.</title>
        <authorList>
            <person name="Liu H."/>
            <person name="Li S."/>
            <person name="Mao S."/>
        </authorList>
    </citation>
    <scope>NUCLEOTIDE SEQUENCE [LARGE SCALE GENOMIC DNA]</scope>
    <source>
        <strain evidence="13 14">13A</strain>
    </source>
</reference>
<keyword evidence="9" id="KW-0472">Membrane</keyword>
<keyword evidence="5" id="KW-0997">Cell inner membrane</keyword>
<dbReference type="RefSeq" id="WP_223676216.1">
    <property type="nucleotide sequence ID" value="NZ_JAINZW010000004.1"/>
</dbReference>
<comment type="function">
    <text evidence="10">Inner membrane component of the type II secretion system required for the energy-dependent secretion of extracellular factors such as proteases and toxins from the periplasm.</text>
</comment>
<dbReference type="SUPFAM" id="SSF53067">
    <property type="entry name" value="Actin-like ATPase domain"/>
    <property type="match status" value="1"/>
</dbReference>
<keyword evidence="4" id="KW-1003">Cell membrane</keyword>
<evidence type="ECO:0000256" key="6">
    <source>
        <dbReference type="ARBA" id="ARBA00022692"/>
    </source>
</evidence>
<feature type="domain" description="GspL cytoplasmic actin-ATPase-like" evidence="11">
    <location>
        <begin position="51"/>
        <end position="170"/>
    </location>
</feature>
<dbReference type="Pfam" id="PF12693">
    <property type="entry name" value="GspL_C"/>
    <property type="match status" value="1"/>
</dbReference>
<dbReference type="Gene3D" id="3.30.420.380">
    <property type="match status" value="1"/>
</dbReference>
<dbReference type="Proteomes" id="UP001430954">
    <property type="component" value="Unassembled WGS sequence"/>
</dbReference>
<evidence type="ECO:0000256" key="4">
    <source>
        <dbReference type="ARBA" id="ARBA00022475"/>
    </source>
</evidence>
<evidence type="ECO:0000256" key="5">
    <source>
        <dbReference type="ARBA" id="ARBA00022519"/>
    </source>
</evidence>
<comment type="similarity">
    <text evidence="2 10">Belongs to the GSP L family.</text>
</comment>
<evidence type="ECO:0000256" key="9">
    <source>
        <dbReference type="ARBA" id="ARBA00023136"/>
    </source>
</evidence>
<evidence type="ECO:0000256" key="1">
    <source>
        <dbReference type="ARBA" id="ARBA00004377"/>
    </source>
</evidence>
<dbReference type="InterPro" id="IPR024230">
    <property type="entry name" value="GspL_cyto_dom"/>
</dbReference>
<evidence type="ECO:0000256" key="3">
    <source>
        <dbReference type="ARBA" id="ARBA00022448"/>
    </source>
</evidence>
<sequence>MTTRLLLLPTDPEADATWLELEPPGLITRRATLSPGERAPTHHGSGRTWTVVPASDLGLLWTALPARQQAQALAAARLLLDDHVAAPVESLHVAVSPYAGTSPRLVAWTDPSSMQRWLARSAAHGVEPDALVPDVLLLSPDEGATDRPRVVAHDGRWLVRGDAMAFSAETALAMQLLDDPTVHAEPSDAFLDACARSAGLEAPPLDLLQGTFAPRVRRGSSDGWRRSAMLAGVLVLSPWVLLAADAIRHEVAARQLQAQAHDVAARTAPGIQAGNPLDMTATRLARLRAVDALARDADALFEALDAVPAAHLDGLRYSTADGLRAQVVHPREADLDTVAAALAEHGLPLRRTGRQPVGDAVRSDITLGPGA</sequence>
<proteinExistence type="inferred from homology"/>
<keyword evidence="3 10" id="KW-0813">Transport</keyword>
<keyword evidence="8" id="KW-1133">Transmembrane helix</keyword>
<comment type="subcellular location">
    <subcellularLocation>
        <location evidence="1">Cell inner membrane</location>
        <topology evidence="1">Single-pass membrane protein</topology>
    </subcellularLocation>
</comment>
<dbReference type="InterPro" id="IPR025691">
    <property type="entry name" value="GspL_pp_dom"/>
</dbReference>
<evidence type="ECO:0000256" key="10">
    <source>
        <dbReference type="PIRNR" id="PIRNR015761"/>
    </source>
</evidence>
<evidence type="ECO:0000256" key="2">
    <source>
        <dbReference type="ARBA" id="ARBA00005318"/>
    </source>
</evidence>
<evidence type="ECO:0000256" key="8">
    <source>
        <dbReference type="ARBA" id="ARBA00022989"/>
    </source>
</evidence>
<dbReference type="PIRSF" id="PIRSF015761">
    <property type="entry name" value="Protein_L"/>
    <property type="match status" value="1"/>
</dbReference>
<dbReference type="InterPro" id="IPR043129">
    <property type="entry name" value="ATPase_NBD"/>
</dbReference>